<comment type="caution">
    <text evidence="1">The sequence shown here is derived from an EMBL/GenBank/DDBJ whole genome shotgun (WGS) entry which is preliminary data.</text>
</comment>
<accession>A0AAN7HF57</accession>
<evidence type="ECO:0000313" key="2">
    <source>
        <dbReference type="Proteomes" id="UP001303647"/>
    </source>
</evidence>
<dbReference type="AlphaFoldDB" id="A0AAN7HF57"/>
<reference evidence="1" key="1">
    <citation type="journal article" date="2023" name="Mol. Phylogenet. Evol.">
        <title>Genome-scale phylogeny and comparative genomics of the fungal order Sordariales.</title>
        <authorList>
            <person name="Hensen N."/>
            <person name="Bonometti L."/>
            <person name="Westerberg I."/>
            <person name="Brannstrom I.O."/>
            <person name="Guillou S."/>
            <person name="Cros-Aarteil S."/>
            <person name="Calhoun S."/>
            <person name="Haridas S."/>
            <person name="Kuo A."/>
            <person name="Mondo S."/>
            <person name="Pangilinan J."/>
            <person name="Riley R."/>
            <person name="LaButti K."/>
            <person name="Andreopoulos B."/>
            <person name="Lipzen A."/>
            <person name="Chen C."/>
            <person name="Yan M."/>
            <person name="Daum C."/>
            <person name="Ng V."/>
            <person name="Clum A."/>
            <person name="Steindorff A."/>
            <person name="Ohm R.A."/>
            <person name="Martin F."/>
            <person name="Silar P."/>
            <person name="Natvig D.O."/>
            <person name="Lalanne C."/>
            <person name="Gautier V."/>
            <person name="Ament-Velasquez S.L."/>
            <person name="Kruys A."/>
            <person name="Hutchinson M.I."/>
            <person name="Powell A.J."/>
            <person name="Barry K."/>
            <person name="Miller A.N."/>
            <person name="Grigoriev I.V."/>
            <person name="Debuchy R."/>
            <person name="Gladieux P."/>
            <person name="Hiltunen Thoren M."/>
            <person name="Johannesson H."/>
        </authorList>
    </citation>
    <scope>NUCLEOTIDE SEQUENCE</scope>
    <source>
        <strain evidence="1">CBS 359.72</strain>
    </source>
</reference>
<gene>
    <name evidence="1" type="ORF">C7999DRAFT_36719</name>
</gene>
<dbReference type="EMBL" id="MU857993">
    <property type="protein sequence ID" value="KAK4242957.1"/>
    <property type="molecule type" value="Genomic_DNA"/>
</dbReference>
<keyword evidence="2" id="KW-1185">Reference proteome</keyword>
<feature type="non-terminal residue" evidence="1">
    <location>
        <position position="244"/>
    </location>
</feature>
<name>A0AAN7HF57_9PEZI</name>
<reference evidence="1" key="2">
    <citation type="submission" date="2023-05" db="EMBL/GenBank/DDBJ databases">
        <authorList>
            <consortium name="Lawrence Berkeley National Laboratory"/>
            <person name="Steindorff A."/>
            <person name="Hensen N."/>
            <person name="Bonometti L."/>
            <person name="Westerberg I."/>
            <person name="Brannstrom I.O."/>
            <person name="Guillou S."/>
            <person name="Cros-Aarteil S."/>
            <person name="Calhoun S."/>
            <person name="Haridas S."/>
            <person name="Kuo A."/>
            <person name="Mondo S."/>
            <person name="Pangilinan J."/>
            <person name="Riley R."/>
            <person name="Labutti K."/>
            <person name="Andreopoulos B."/>
            <person name="Lipzen A."/>
            <person name="Chen C."/>
            <person name="Yanf M."/>
            <person name="Daum C."/>
            <person name="Ng V."/>
            <person name="Clum A."/>
            <person name="Ohm R."/>
            <person name="Martin F."/>
            <person name="Silar P."/>
            <person name="Natvig D."/>
            <person name="Lalanne C."/>
            <person name="Gautier V."/>
            <person name="Ament-Velasquez S.L."/>
            <person name="Kruys A."/>
            <person name="Hutchinson M.I."/>
            <person name="Powell A.J."/>
            <person name="Barry K."/>
            <person name="Miller A.N."/>
            <person name="Grigoriev I.V."/>
            <person name="Debuchy R."/>
            <person name="Gladieux P."/>
            <person name="Thoren M.H."/>
            <person name="Johannesson H."/>
        </authorList>
    </citation>
    <scope>NUCLEOTIDE SEQUENCE</scope>
    <source>
        <strain evidence="1">CBS 359.72</strain>
    </source>
</reference>
<organism evidence="1 2">
    <name type="scientific">Corynascus novoguineensis</name>
    <dbReference type="NCBI Taxonomy" id="1126955"/>
    <lineage>
        <taxon>Eukaryota</taxon>
        <taxon>Fungi</taxon>
        <taxon>Dikarya</taxon>
        <taxon>Ascomycota</taxon>
        <taxon>Pezizomycotina</taxon>
        <taxon>Sordariomycetes</taxon>
        <taxon>Sordariomycetidae</taxon>
        <taxon>Sordariales</taxon>
        <taxon>Chaetomiaceae</taxon>
        <taxon>Corynascus</taxon>
    </lineage>
</organism>
<dbReference type="Proteomes" id="UP001303647">
    <property type="component" value="Unassembled WGS sequence"/>
</dbReference>
<sequence>METQDALPLGGGPWDEFFASSILADIHETQPGAAIDLSGSGRAVAGTMEANNAGGEISAAPIGTHPVNDASLNGSCHPTGSFFSFNHDPPECYDLFATSDGNPFHEAHPDDKGPFASDGPLHDTPSINLCGTNVERLEQRLRSVERTVQHTYQKMDSIQKAMKKWSEVVNKSLLEIAKAVGIPLQYRDAEEEYRGIRHKTRGAATHKDDLEIRYGLRHENCTQGPASQTCLRDNAHANTPTVLG</sequence>
<evidence type="ECO:0000313" key="1">
    <source>
        <dbReference type="EMBL" id="KAK4242957.1"/>
    </source>
</evidence>
<protein>
    <submittedName>
        <fullName evidence="1">Uncharacterized protein</fullName>
    </submittedName>
</protein>
<proteinExistence type="predicted"/>